<dbReference type="InterPro" id="IPR011992">
    <property type="entry name" value="EF-hand-dom_pair"/>
</dbReference>
<dbReference type="Pfam" id="PF05517">
    <property type="entry name" value="p25-alpha"/>
    <property type="match status" value="1"/>
</dbReference>
<evidence type="ECO:0000313" key="3">
    <source>
        <dbReference type="Proteomes" id="UP000001949"/>
    </source>
</evidence>
<dbReference type="AlphaFoldDB" id="Q4N792"/>
<name>Q4N792_THEPA</name>
<evidence type="ECO:0000256" key="1">
    <source>
        <dbReference type="ARBA" id="ARBA00010994"/>
    </source>
</evidence>
<organism evidence="2 3">
    <name type="scientific">Theileria parva</name>
    <name type="common">East coast fever infection agent</name>
    <dbReference type="NCBI Taxonomy" id="5875"/>
    <lineage>
        <taxon>Eukaryota</taxon>
        <taxon>Sar</taxon>
        <taxon>Alveolata</taxon>
        <taxon>Apicomplexa</taxon>
        <taxon>Aconoidasida</taxon>
        <taxon>Piroplasmida</taxon>
        <taxon>Theileriidae</taxon>
        <taxon>Theileria</taxon>
    </lineage>
</organism>
<comment type="similarity">
    <text evidence="1">Belongs to the TPPP family.</text>
</comment>
<dbReference type="KEGG" id="tpv:TP01_0928"/>
<dbReference type="PANTHER" id="PTHR12932:SF9">
    <property type="entry name" value="TUBULIN POLYMERIZATION-PROMOTING PROTEIN HOMOLOG"/>
    <property type="match status" value="1"/>
</dbReference>
<dbReference type="SUPFAM" id="SSF47473">
    <property type="entry name" value="EF-hand"/>
    <property type="match status" value="1"/>
</dbReference>
<evidence type="ECO:0000313" key="2">
    <source>
        <dbReference type="EMBL" id="EAN34166.1"/>
    </source>
</evidence>
<dbReference type="VEuPathDB" id="PiroplasmaDB:TpMuguga_01g00928"/>
<dbReference type="GeneID" id="3503140"/>
<dbReference type="RefSeq" id="XP_766449.1">
    <property type="nucleotide sequence ID" value="XM_761356.1"/>
</dbReference>
<dbReference type="InParanoid" id="Q4N792"/>
<protein>
    <recommendedName>
        <fullName evidence="4">EF-hand domain-containing protein</fullName>
    </recommendedName>
</protein>
<accession>Q4N792</accession>
<dbReference type="GO" id="GO:0015631">
    <property type="term" value="F:tubulin binding"/>
    <property type="evidence" value="ECO:0007669"/>
    <property type="project" value="InterPro"/>
</dbReference>
<sequence length="117" mass="13682">MKLSELFERYRDQNLKGRMFVKMFRDAGLITSYDNSLDLIFAKYKSKCSGINYEQFLKSLEEVSRLLDMKVPELKQRLRESEGPIYRGTEPLAVRLHDDKRLYTGVHLHGGPKIGKQ</sequence>
<dbReference type="EMBL" id="AAGK01000001">
    <property type="protein sequence ID" value="EAN34166.1"/>
    <property type="molecule type" value="Genomic_DNA"/>
</dbReference>
<keyword evidence="3" id="KW-1185">Reference proteome</keyword>
<reference evidence="2 3" key="1">
    <citation type="journal article" date="2005" name="Science">
        <title>Genome sequence of Theileria parva, a bovine pathogen that transforms lymphocytes.</title>
        <authorList>
            <person name="Gardner M.J."/>
            <person name="Bishop R."/>
            <person name="Shah T."/>
            <person name="de Villiers E.P."/>
            <person name="Carlton J.M."/>
            <person name="Hall N."/>
            <person name="Ren Q."/>
            <person name="Paulsen I.T."/>
            <person name="Pain A."/>
            <person name="Berriman M."/>
            <person name="Wilson R.J.M."/>
            <person name="Sato S."/>
            <person name="Ralph S.A."/>
            <person name="Mann D.J."/>
            <person name="Xiong Z."/>
            <person name="Shallom S.J."/>
            <person name="Weidman J."/>
            <person name="Jiang L."/>
            <person name="Lynn J."/>
            <person name="Weaver B."/>
            <person name="Shoaibi A."/>
            <person name="Domingo A.R."/>
            <person name="Wasawo D."/>
            <person name="Crabtree J."/>
            <person name="Wortman J.R."/>
            <person name="Haas B."/>
            <person name="Angiuoli S.V."/>
            <person name="Creasy T.H."/>
            <person name="Lu C."/>
            <person name="Suh B."/>
            <person name="Silva J.C."/>
            <person name="Utterback T.R."/>
            <person name="Feldblyum T.V."/>
            <person name="Pertea M."/>
            <person name="Allen J."/>
            <person name="Nierman W.C."/>
            <person name="Taracha E.L.N."/>
            <person name="Salzberg S.L."/>
            <person name="White O.R."/>
            <person name="Fitzhugh H.A."/>
            <person name="Morzaria S."/>
            <person name="Venter J.C."/>
            <person name="Fraser C.M."/>
            <person name="Nene V."/>
        </authorList>
    </citation>
    <scope>NUCLEOTIDE SEQUENCE [LARGE SCALE GENOMIC DNA]</scope>
    <source>
        <strain evidence="2 3">Muguga</strain>
    </source>
</reference>
<dbReference type="Gene3D" id="1.10.238.10">
    <property type="entry name" value="EF-hand"/>
    <property type="match status" value="1"/>
</dbReference>
<proteinExistence type="inferred from homology"/>
<gene>
    <name evidence="2" type="ordered locus">TP01_0928</name>
</gene>
<dbReference type="GO" id="GO:0005874">
    <property type="term" value="C:microtubule"/>
    <property type="evidence" value="ECO:0007669"/>
    <property type="project" value="TreeGrafter"/>
</dbReference>
<dbReference type="OMA" id="RTFVKVC"/>
<evidence type="ECO:0008006" key="4">
    <source>
        <dbReference type="Google" id="ProtNLM"/>
    </source>
</evidence>
<dbReference type="Proteomes" id="UP000001949">
    <property type="component" value="Unassembled WGS sequence"/>
</dbReference>
<dbReference type="GO" id="GO:0046785">
    <property type="term" value="P:microtubule polymerization"/>
    <property type="evidence" value="ECO:0007669"/>
    <property type="project" value="InterPro"/>
</dbReference>
<dbReference type="PANTHER" id="PTHR12932">
    <property type="entry name" value="P25 ALPHA-RELATED"/>
    <property type="match status" value="1"/>
</dbReference>
<dbReference type="GO" id="GO:0032273">
    <property type="term" value="P:positive regulation of protein polymerization"/>
    <property type="evidence" value="ECO:0007669"/>
    <property type="project" value="TreeGrafter"/>
</dbReference>
<dbReference type="eggNOG" id="ENOG502S930">
    <property type="taxonomic scope" value="Eukaryota"/>
</dbReference>
<dbReference type="InterPro" id="IPR008907">
    <property type="entry name" value="TPP/p25"/>
</dbReference>
<comment type="caution">
    <text evidence="2">The sequence shown here is derived from an EMBL/GenBank/DDBJ whole genome shotgun (WGS) entry which is preliminary data.</text>
</comment>
<dbReference type="GO" id="GO:0001578">
    <property type="term" value="P:microtubule bundle formation"/>
    <property type="evidence" value="ECO:0007669"/>
    <property type="project" value="TreeGrafter"/>
</dbReference>